<organism evidence="1">
    <name type="scientific">marine metagenome</name>
    <dbReference type="NCBI Taxonomy" id="408172"/>
    <lineage>
        <taxon>unclassified sequences</taxon>
        <taxon>metagenomes</taxon>
        <taxon>ecological metagenomes</taxon>
    </lineage>
</organism>
<sequence length="23" mass="2511">MKYILITIAAVLLVGCGQSDHQH</sequence>
<reference evidence="1" key="1">
    <citation type="submission" date="2018-05" db="EMBL/GenBank/DDBJ databases">
        <authorList>
            <person name="Lanie J.A."/>
            <person name="Ng W.-L."/>
            <person name="Kazmierczak K.M."/>
            <person name="Andrzejewski T.M."/>
            <person name="Davidsen T.M."/>
            <person name="Wayne K.J."/>
            <person name="Tettelin H."/>
            <person name="Glass J.I."/>
            <person name="Rusch D."/>
            <person name="Podicherti R."/>
            <person name="Tsui H.-C.T."/>
            <person name="Winkler M.E."/>
        </authorList>
    </citation>
    <scope>NUCLEOTIDE SEQUENCE</scope>
</reference>
<gene>
    <name evidence="1" type="ORF">METZ01_LOCUS290448</name>
</gene>
<feature type="non-terminal residue" evidence="1">
    <location>
        <position position="23"/>
    </location>
</feature>
<proteinExistence type="predicted"/>
<accession>A0A382LL83</accession>
<evidence type="ECO:0008006" key="2">
    <source>
        <dbReference type="Google" id="ProtNLM"/>
    </source>
</evidence>
<protein>
    <recommendedName>
        <fullName evidence="2">Lipoprotein</fullName>
    </recommendedName>
</protein>
<dbReference type="AlphaFoldDB" id="A0A382LL83"/>
<evidence type="ECO:0000313" key="1">
    <source>
        <dbReference type="EMBL" id="SVC37594.1"/>
    </source>
</evidence>
<dbReference type="EMBL" id="UINC01087859">
    <property type="protein sequence ID" value="SVC37594.1"/>
    <property type="molecule type" value="Genomic_DNA"/>
</dbReference>
<name>A0A382LL83_9ZZZZ</name>
<dbReference type="PROSITE" id="PS51257">
    <property type="entry name" value="PROKAR_LIPOPROTEIN"/>
    <property type="match status" value="1"/>
</dbReference>